<keyword evidence="7" id="KW-1185">Reference proteome</keyword>
<dbReference type="InterPro" id="IPR016667">
    <property type="entry name" value="Caps_polysacc_synth_CpsB/CapC"/>
</dbReference>
<dbReference type="STRING" id="29354.IO98_03925"/>
<reference evidence="6 7" key="1">
    <citation type="submission" date="2014-07" db="EMBL/GenBank/DDBJ databases">
        <title>Draft genome of Clostridium celerecrescens 152B isolated from sediments associated with methane hydrate from Krishna Godavari basin.</title>
        <authorList>
            <person name="Honkalas V.S."/>
            <person name="Dabir A.P."/>
            <person name="Arora P."/>
            <person name="Dhakephalkar P.K."/>
        </authorList>
    </citation>
    <scope>NUCLEOTIDE SEQUENCE [LARGE SCALE GENOMIC DNA]</scope>
    <source>
        <strain evidence="6 7">152B</strain>
    </source>
</reference>
<comment type="catalytic activity">
    <reaction evidence="5">
        <text>O-phospho-L-tyrosyl-[protein] + H2O = L-tyrosyl-[protein] + phosphate</text>
        <dbReference type="Rhea" id="RHEA:10684"/>
        <dbReference type="Rhea" id="RHEA-COMP:10136"/>
        <dbReference type="Rhea" id="RHEA-COMP:20101"/>
        <dbReference type="ChEBI" id="CHEBI:15377"/>
        <dbReference type="ChEBI" id="CHEBI:43474"/>
        <dbReference type="ChEBI" id="CHEBI:46858"/>
        <dbReference type="ChEBI" id="CHEBI:61978"/>
        <dbReference type="EC" id="3.1.3.48"/>
    </reaction>
</comment>
<evidence type="ECO:0000256" key="3">
    <source>
        <dbReference type="ARBA" id="ARBA00022801"/>
    </source>
</evidence>
<dbReference type="PIRSF" id="PIRSF016557">
    <property type="entry name" value="Caps_synth_CpsB"/>
    <property type="match status" value="1"/>
</dbReference>
<evidence type="ECO:0000313" key="7">
    <source>
        <dbReference type="Proteomes" id="UP000028525"/>
    </source>
</evidence>
<gene>
    <name evidence="6" type="ORF">IO98_03925</name>
</gene>
<comment type="caution">
    <text evidence="6">The sequence shown here is derived from an EMBL/GenBank/DDBJ whole genome shotgun (WGS) entry which is preliminary data.</text>
</comment>
<dbReference type="InterPro" id="IPR016195">
    <property type="entry name" value="Pol/histidinol_Pase-like"/>
</dbReference>
<protein>
    <recommendedName>
        <fullName evidence="2">protein-tyrosine-phosphatase</fullName>
        <ecNumber evidence="2">3.1.3.48</ecNumber>
    </recommendedName>
</protein>
<accession>A0A084JQH3</accession>
<dbReference type="Gene3D" id="3.20.20.140">
    <property type="entry name" value="Metal-dependent hydrolases"/>
    <property type="match status" value="1"/>
</dbReference>
<name>A0A084JQH3_9FIRM</name>
<evidence type="ECO:0000256" key="2">
    <source>
        <dbReference type="ARBA" id="ARBA00013064"/>
    </source>
</evidence>
<comment type="similarity">
    <text evidence="1">Belongs to the metallo-dependent hydrolases superfamily. CpsB/CapC family.</text>
</comment>
<dbReference type="PANTHER" id="PTHR39181:SF1">
    <property type="entry name" value="TYROSINE-PROTEIN PHOSPHATASE YWQE"/>
    <property type="match status" value="1"/>
</dbReference>
<dbReference type="EMBL" id="JPME01000006">
    <property type="protein sequence ID" value="KEZ91207.1"/>
    <property type="molecule type" value="Genomic_DNA"/>
</dbReference>
<dbReference type="PANTHER" id="PTHR39181">
    <property type="entry name" value="TYROSINE-PROTEIN PHOSPHATASE YWQE"/>
    <property type="match status" value="1"/>
</dbReference>
<dbReference type="Pfam" id="PF19567">
    <property type="entry name" value="CpsB_CapC"/>
    <property type="match status" value="1"/>
</dbReference>
<dbReference type="Proteomes" id="UP000028525">
    <property type="component" value="Unassembled WGS sequence"/>
</dbReference>
<proteinExistence type="inferred from homology"/>
<organism evidence="6 7">
    <name type="scientific">Lacrimispora celerecrescens</name>
    <dbReference type="NCBI Taxonomy" id="29354"/>
    <lineage>
        <taxon>Bacteria</taxon>
        <taxon>Bacillati</taxon>
        <taxon>Bacillota</taxon>
        <taxon>Clostridia</taxon>
        <taxon>Lachnospirales</taxon>
        <taxon>Lachnospiraceae</taxon>
        <taxon>Lacrimispora</taxon>
    </lineage>
</organism>
<keyword evidence="4" id="KW-0904">Protein phosphatase</keyword>
<evidence type="ECO:0000256" key="5">
    <source>
        <dbReference type="ARBA" id="ARBA00051722"/>
    </source>
</evidence>
<dbReference type="RefSeq" id="WP_242843043.1">
    <property type="nucleotide sequence ID" value="NZ_JPME01000006.1"/>
</dbReference>
<dbReference type="GO" id="GO:0030145">
    <property type="term" value="F:manganese ion binding"/>
    <property type="evidence" value="ECO:0007669"/>
    <property type="project" value="InterPro"/>
</dbReference>
<evidence type="ECO:0000256" key="1">
    <source>
        <dbReference type="ARBA" id="ARBA00005750"/>
    </source>
</evidence>
<evidence type="ECO:0000313" key="6">
    <source>
        <dbReference type="EMBL" id="KEZ91207.1"/>
    </source>
</evidence>
<dbReference type="AlphaFoldDB" id="A0A084JQH3"/>
<dbReference type="SUPFAM" id="SSF89550">
    <property type="entry name" value="PHP domain-like"/>
    <property type="match status" value="1"/>
</dbReference>
<dbReference type="EC" id="3.1.3.48" evidence="2"/>
<keyword evidence="3" id="KW-0378">Hydrolase</keyword>
<dbReference type="GO" id="GO:0004725">
    <property type="term" value="F:protein tyrosine phosphatase activity"/>
    <property type="evidence" value="ECO:0007669"/>
    <property type="project" value="UniProtKB-EC"/>
</dbReference>
<sequence length="245" mass="27980">MEQIYFFDIHCHLIPGVDDGAKDIEESLAALKEEHDQNVRWIICTPHVTADLTSQKAENIKASFDELKDRLKKTDFGQDMELYLGCELMYSESLAERLEAGEIWTMSGTSYILVEFLPSVSYEELYRAVGKLSAKGYIPILAHIERYLCLYKRLDRIRDLQESGAYFQVNASSLKGGMLNKRTTFIKKLCKSGLVHFLATDSHGMVYRQPDIKKGAEWVMHNCDSRLGQKILYQNGIAVLNDNII</sequence>
<evidence type="ECO:0000256" key="4">
    <source>
        <dbReference type="ARBA" id="ARBA00022912"/>
    </source>
</evidence>